<dbReference type="HAMAP" id="MF_01635">
    <property type="entry name" value="UbiA"/>
    <property type="match status" value="1"/>
</dbReference>
<sequence>MTDRLQAYIQLMRADRPIGTYLLLWPTLCALWLAAEGIPQRANLLIFVLGVWLMRSAGCVINDFADRRVDGHVERTRNRPLATGRVSGKEAVILFVVLSLIAFGLVLQTNSYTIELSFVALGLAFCYPFMKRFTHLPQVVLGAAFGWGIPMAFAAESNHVPLIGWLLFLANLTWTVAYDTFYAMVDRNDDELIGVKSTAILFGRYDRLIIAVLQGITIWLLAVIGELAGLGSWYGWGLVIAIVLFVWQHWHTRHRERQACFRAFLHNHWVGMAIFVGLLLDTWPTP</sequence>
<dbReference type="AlphaFoldDB" id="A0A2S5KN96"/>
<dbReference type="NCBIfam" id="TIGR01474">
    <property type="entry name" value="ubiA_proteo"/>
    <property type="match status" value="1"/>
</dbReference>
<accession>A0A2S5KN96</accession>
<organism evidence="14 15">
    <name type="scientific">Proteobacteria bacterium 228</name>
    <dbReference type="NCBI Taxonomy" id="2083153"/>
    <lineage>
        <taxon>Bacteria</taxon>
        <taxon>Pseudomonadati</taxon>
        <taxon>Pseudomonadota</taxon>
    </lineage>
</organism>
<feature type="transmembrane region" description="Helical" evidence="12">
    <location>
        <begin position="162"/>
        <end position="185"/>
    </location>
</feature>
<evidence type="ECO:0000256" key="8">
    <source>
        <dbReference type="ARBA" id="ARBA00022692"/>
    </source>
</evidence>
<dbReference type="PANTHER" id="PTHR11048:SF28">
    <property type="entry name" value="4-HYDROXYBENZOATE POLYPRENYLTRANSFERASE, MITOCHONDRIAL"/>
    <property type="match status" value="1"/>
</dbReference>
<gene>
    <name evidence="12 14" type="primary">ubiA</name>
    <name evidence="14" type="ORF">C4K68_18580</name>
</gene>
<keyword evidence="5 12" id="KW-0997">Cell inner membrane</keyword>
<dbReference type="GO" id="GO:0006744">
    <property type="term" value="P:ubiquinone biosynthetic process"/>
    <property type="evidence" value="ECO:0007669"/>
    <property type="project" value="UniProtKB-UniRule"/>
</dbReference>
<evidence type="ECO:0000256" key="9">
    <source>
        <dbReference type="ARBA" id="ARBA00022842"/>
    </source>
</evidence>
<feature type="transmembrane region" description="Helical" evidence="12">
    <location>
        <begin position="21"/>
        <end position="38"/>
    </location>
</feature>
<dbReference type="Proteomes" id="UP000238196">
    <property type="component" value="Unassembled WGS sequence"/>
</dbReference>
<dbReference type="InterPro" id="IPR006370">
    <property type="entry name" value="HB_polyprenyltransferase-like"/>
</dbReference>
<feature type="transmembrane region" description="Helical" evidence="12">
    <location>
        <begin position="139"/>
        <end position="156"/>
    </location>
</feature>
<comment type="subcellular location">
    <subcellularLocation>
        <location evidence="12">Cell inner membrane</location>
        <topology evidence="12">Multi-pass membrane protein</topology>
    </subcellularLocation>
    <subcellularLocation>
        <location evidence="2">Membrane</location>
        <topology evidence="2">Multi-pass membrane protein</topology>
    </subcellularLocation>
</comment>
<dbReference type="GO" id="GO:0005886">
    <property type="term" value="C:plasma membrane"/>
    <property type="evidence" value="ECO:0007669"/>
    <property type="project" value="UniProtKB-SubCell"/>
</dbReference>
<dbReference type="GO" id="GO:0008412">
    <property type="term" value="F:4-hydroxybenzoate polyprenyltransferase activity"/>
    <property type="evidence" value="ECO:0007669"/>
    <property type="project" value="UniProtKB-UniRule"/>
</dbReference>
<comment type="catalytic activity">
    <reaction evidence="12">
        <text>all-trans-octaprenyl diphosphate + 4-hydroxybenzoate = 4-hydroxy-3-(all-trans-octaprenyl)benzoate + diphosphate</text>
        <dbReference type="Rhea" id="RHEA:27782"/>
        <dbReference type="ChEBI" id="CHEBI:1617"/>
        <dbReference type="ChEBI" id="CHEBI:17879"/>
        <dbReference type="ChEBI" id="CHEBI:33019"/>
        <dbReference type="ChEBI" id="CHEBI:57711"/>
        <dbReference type="EC" id="2.5.1.39"/>
    </reaction>
</comment>
<dbReference type="Gene3D" id="1.10.357.140">
    <property type="entry name" value="UbiA prenyltransferase"/>
    <property type="match status" value="1"/>
</dbReference>
<comment type="pathway">
    <text evidence="12">Cofactor biosynthesis; ubiquinone biosynthesis.</text>
</comment>
<keyword evidence="4 12" id="KW-1003">Cell membrane</keyword>
<feature type="transmembrane region" description="Helical" evidence="12">
    <location>
        <begin position="259"/>
        <end position="280"/>
    </location>
</feature>
<dbReference type="InterPro" id="IPR039653">
    <property type="entry name" value="Prenyltransferase"/>
</dbReference>
<evidence type="ECO:0000256" key="10">
    <source>
        <dbReference type="ARBA" id="ARBA00022989"/>
    </source>
</evidence>
<evidence type="ECO:0000256" key="13">
    <source>
        <dbReference type="NCBIfam" id="TIGR01474"/>
    </source>
</evidence>
<dbReference type="FunFam" id="1.10.357.140:FF:000002">
    <property type="entry name" value="4-hydroxybenzoate octaprenyltransferase"/>
    <property type="match status" value="1"/>
</dbReference>
<dbReference type="EC" id="2.5.1.39" evidence="12 13"/>
<keyword evidence="11 12" id="KW-0472">Membrane</keyword>
<dbReference type="EMBL" id="PRLP01000068">
    <property type="protein sequence ID" value="PPC75776.1"/>
    <property type="molecule type" value="Genomic_DNA"/>
</dbReference>
<evidence type="ECO:0000256" key="6">
    <source>
        <dbReference type="ARBA" id="ARBA00022679"/>
    </source>
</evidence>
<dbReference type="Pfam" id="PF01040">
    <property type="entry name" value="UbiA"/>
    <property type="match status" value="1"/>
</dbReference>
<evidence type="ECO:0000313" key="14">
    <source>
        <dbReference type="EMBL" id="PPC75776.1"/>
    </source>
</evidence>
<dbReference type="InterPro" id="IPR000537">
    <property type="entry name" value="UbiA_prenyltransferase"/>
</dbReference>
<dbReference type="CDD" id="cd13959">
    <property type="entry name" value="PT_UbiA_COQ2"/>
    <property type="match status" value="1"/>
</dbReference>
<feature type="transmembrane region" description="Helical" evidence="12">
    <location>
        <begin position="86"/>
        <end position="106"/>
    </location>
</feature>
<dbReference type="FunFam" id="1.20.120.1780:FF:000001">
    <property type="entry name" value="4-hydroxybenzoate octaprenyltransferase"/>
    <property type="match status" value="1"/>
</dbReference>
<name>A0A2S5KN96_9PROT</name>
<evidence type="ECO:0000256" key="7">
    <source>
        <dbReference type="ARBA" id="ARBA00022688"/>
    </source>
</evidence>
<comment type="caution">
    <text evidence="14">The sequence shown here is derived from an EMBL/GenBank/DDBJ whole genome shotgun (WGS) entry which is preliminary data.</text>
</comment>
<dbReference type="InterPro" id="IPR044878">
    <property type="entry name" value="UbiA_sf"/>
</dbReference>
<evidence type="ECO:0000256" key="12">
    <source>
        <dbReference type="HAMAP-Rule" id="MF_01635"/>
    </source>
</evidence>
<feature type="transmembrane region" description="Helical" evidence="12">
    <location>
        <begin position="112"/>
        <end position="130"/>
    </location>
</feature>
<comment type="function">
    <text evidence="12">Catalyzes the prenylation of para-hydroxybenzoate (PHB) with an all-trans polyprenyl group. Mediates the second step in the final reaction sequence of ubiquinone-8 (UQ-8) biosynthesis, which is the condensation of the polyisoprenoid side chain with PHB, generating the first membrane-bound Q intermediate 3-octaprenyl-4-hydroxybenzoate.</text>
</comment>
<keyword evidence="6 12" id="KW-0808">Transferase</keyword>
<keyword evidence="7 12" id="KW-0831">Ubiquinone biosynthesis</keyword>
<reference evidence="14 15" key="1">
    <citation type="submission" date="2018-02" db="EMBL/GenBank/DDBJ databases">
        <title>novel marine gammaproteobacteria from coastal saline agro ecosystem.</title>
        <authorList>
            <person name="Krishnan R."/>
            <person name="Ramesh Kumar N."/>
        </authorList>
    </citation>
    <scope>NUCLEOTIDE SEQUENCE [LARGE SCALE GENOMIC DNA]</scope>
    <source>
        <strain evidence="14 15">228</strain>
    </source>
</reference>
<evidence type="ECO:0000256" key="3">
    <source>
        <dbReference type="ARBA" id="ARBA00005985"/>
    </source>
</evidence>
<comment type="cofactor">
    <cofactor evidence="1 12">
        <name>Mg(2+)</name>
        <dbReference type="ChEBI" id="CHEBI:18420"/>
    </cofactor>
</comment>
<dbReference type="Gene3D" id="1.20.120.1780">
    <property type="entry name" value="UbiA prenyltransferase"/>
    <property type="match status" value="1"/>
</dbReference>
<keyword evidence="8 12" id="KW-0812">Transmembrane</keyword>
<evidence type="ECO:0000256" key="1">
    <source>
        <dbReference type="ARBA" id="ARBA00001946"/>
    </source>
</evidence>
<evidence type="ECO:0000256" key="2">
    <source>
        <dbReference type="ARBA" id="ARBA00004141"/>
    </source>
</evidence>
<evidence type="ECO:0000256" key="11">
    <source>
        <dbReference type="ARBA" id="ARBA00023136"/>
    </source>
</evidence>
<protein>
    <recommendedName>
        <fullName evidence="12 13">4-hydroxybenzoate octaprenyltransferase</fullName>
        <ecNumber evidence="12 13">2.5.1.39</ecNumber>
    </recommendedName>
    <alternativeName>
        <fullName evidence="12">4-HB polyprenyltransferase</fullName>
    </alternativeName>
</protein>
<feature type="transmembrane region" description="Helical" evidence="12">
    <location>
        <begin position="230"/>
        <end position="247"/>
    </location>
</feature>
<comment type="similarity">
    <text evidence="3 12">Belongs to the UbiA prenyltransferase family.</text>
</comment>
<feature type="transmembrane region" description="Helical" evidence="12">
    <location>
        <begin position="44"/>
        <end position="65"/>
    </location>
</feature>
<keyword evidence="10 12" id="KW-1133">Transmembrane helix</keyword>
<evidence type="ECO:0000313" key="15">
    <source>
        <dbReference type="Proteomes" id="UP000238196"/>
    </source>
</evidence>
<evidence type="ECO:0000256" key="5">
    <source>
        <dbReference type="ARBA" id="ARBA00022519"/>
    </source>
</evidence>
<dbReference type="OrthoDB" id="9782418at2"/>
<dbReference type="PANTHER" id="PTHR11048">
    <property type="entry name" value="PRENYLTRANSFERASES"/>
    <property type="match status" value="1"/>
</dbReference>
<keyword evidence="9 12" id="KW-0460">Magnesium</keyword>
<evidence type="ECO:0000256" key="4">
    <source>
        <dbReference type="ARBA" id="ARBA00022475"/>
    </source>
</evidence>
<feature type="transmembrane region" description="Helical" evidence="12">
    <location>
        <begin position="205"/>
        <end position="224"/>
    </location>
</feature>
<dbReference type="UniPathway" id="UPA00232"/>
<proteinExistence type="inferred from homology"/>